<dbReference type="Proteomes" id="UP000327013">
    <property type="component" value="Unassembled WGS sequence"/>
</dbReference>
<accession>A0A5N6L0C8</accession>
<protein>
    <submittedName>
        <fullName evidence="1">Uncharacterized protein</fullName>
    </submittedName>
</protein>
<keyword evidence="2" id="KW-1185">Reference proteome</keyword>
<proteinExistence type="predicted"/>
<comment type="caution">
    <text evidence="1">The sequence shown here is derived from an EMBL/GenBank/DDBJ whole genome shotgun (WGS) entry which is preliminary data.</text>
</comment>
<organism evidence="1 2">
    <name type="scientific">Carpinus fangiana</name>
    <dbReference type="NCBI Taxonomy" id="176857"/>
    <lineage>
        <taxon>Eukaryota</taxon>
        <taxon>Viridiplantae</taxon>
        <taxon>Streptophyta</taxon>
        <taxon>Embryophyta</taxon>
        <taxon>Tracheophyta</taxon>
        <taxon>Spermatophyta</taxon>
        <taxon>Magnoliopsida</taxon>
        <taxon>eudicotyledons</taxon>
        <taxon>Gunneridae</taxon>
        <taxon>Pentapetalae</taxon>
        <taxon>rosids</taxon>
        <taxon>fabids</taxon>
        <taxon>Fagales</taxon>
        <taxon>Betulaceae</taxon>
        <taxon>Carpinus</taxon>
    </lineage>
</organism>
<evidence type="ECO:0000313" key="1">
    <source>
        <dbReference type="EMBL" id="KAB8416379.1"/>
    </source>
</evidence>
<name>A0A5N6L0C8_9ROSI</name>
<evidence type="ECO:0000313" key="2">
    <source>
        <dbReference type="Proteomes" id="UP000327013"/>
    </source>
</evidence>
<reference evidence="1 2" key="1">
    <citation type="submission" date="2019-06" db="EMBL/GenBank/DDBJ databases">
        <title>A chromosomal-level reference genome of Carpinus fangiana (Coryloideae, Betulaceae).</title>
        <authorList>
            <person name="Yang X."/>
            <person name="Wang Z."/>
            <person name="Zhang L."/>
            <person name="Hao G."/>
            <person name="Liu J."/>
            <person name="Yang Y."/>
        </authorList>
    </citation>
    <scope>NUCLEOTIDE SEQUENCE [LARGE SCALE GENOMIC DNA]</scope>
    <source>
        <strain evidence="1">Cfa_2016G</strain>
        <tissue evidence="1">Leaf</tissue>
    </source>
</reference>
<sequence length="266" mass="30477">MAETSTSAEGSYPEPETQNPLGLFAKLPVELRMQVWSELLEIHRRTGRRVVDALVVVNGVPKHQEYVVDKPGGFIDITGQPWTTLKLSHASKEMADSVFANDRTKQLITFTVREKISLLRFIQTTPSREILKLKALIIQPFSGWKTKHDTLRGHPADSQLARCEIRGWFHVIKQLPPGTKVIFLWHELWKNVGELYELVMEYDIHTFGIACHYKKIKDRFHRRVFIAFTEVAMRGIKPSCSPDFARMMVEEKLDIVGVAGMKDHAT</sequence>
<dbReference type="AlphaFoldDB" id="A0A5N6L0C8"/>
<gene>
    <name evidence="1" type="ORF">FH972_024898</name>
</gene>
<dbReference type="EMBL" id="VIBQ01000031">
    <property type="protein sequence ID" value="KAB8416379.1"/>
    <property type="molecule type" value="Genomic_DNA"/>
</dbReference>